<dbReference type="Proteomes" id="UP001153365">
    <property type="component" value="Unassembled WGS sequence"/>
</dbReference>
<name>A0AAV0AKF1_PHAPC</name>
<dbReference type="InterPro" id="IPR036249">
    <property type="entry name" value="Thioredoxin-like_sf"/>
</dbReference>
<dbReference type="SUPFAM" id="SSF52833">
    <property type="entry name" value="Thioredoxin-like"/>
    <property type="match status" value="1"/>
</dbReference>
<dbReference type="EMBL" id="CALTRL010000648">
    <property type="protein sequence ID" value="CAH7669079.1"/>
    <property type="molecule type" value="Genomic_DNA"/>
</dbReference>
<dbReference type="GO" id="GO:0005801">
    <property type="term" value="C:cis-Golgi network"/>
    <property type="evidence" value="ECO:0007669"/>
    <property type="project" value="TreeGrafter"/>
</dbReference>
<accession>A0AAV0AKF1</accession>
<sequence length="150" mass="17130">MVSIVRCLIKNLKTIKPTLYSSNSTKNSSRILKNSDQQLVRILESSLSEDPIVIFSKSYCPFCTRSKDFLRLKLNEKSDELFNISVKVWELDLDSNGDMIQSILTERLKTSRLTVPQIFINSNHIGGCDDLLSLEKVGELDNLLKQIKHK</sequence>
<evidence type="ECO:0000313" key="3">
    <source>
        <dbReference type="Proteomes" id="UP001153365"/>
    </source>
</evidence>
<evidence type="ECO:0000313" key="2">
    <source>
        <dbReference type="EMBL" id="CAH7669079.1"/>
    </source>
</evidence>
<dbReference type="InterPro" id="IPR002109">
    <property type="entry name" value="Glutaredoxin"/>
</dbReference>
<dbReference type="PROSITE" id="PS51354">
    <property type="entry name" value="GLUTAREDOXIN_2"/>
    <property type="match status" value="1"/>
</dbReference>
<dbReference type="PANTHER" id="PTHR45694:SF5">
    <property type="entry name" value="GLUTAREDOXIN 2"/>
    <property type="match status" value="1"/>
</dbReference>
<comment type="caution">
    <text evidence="2">The sequence shown here is derived from an EMBL/GenBank/DDBJ whole genome shotgun (WGS) entry which is preliminary data.</text>
</comment>
<dbReference type="Gene3D" id="3.40.30.10">
    <property type="entry name" value="Glutaredoxin"/>
    <property type="match status" value="1"/>
</dbReference>
<dbReference type="GO" id="GO:0034599">
    <property type="term" value="P:cellular response to oxidative stress"/>
    <property type="evidence" value="ECO:0007669"/>
    <property type="project" value="TreeGrafter"/>
</dbReference>
<proteinExistence type="predicted"/>
<dbReference type="AlphaFoldDB" id="A0AAV0AKF1"/>
<dbReference type="GO" id="GO:0000324">
    <property type="term" value="C:fungal-type vacuole"/>
    <property type="evidence" value="ECO:0007669"/>
    <property type="project" value="TreeGrafter"/>
</dbReference>
<reference evidence="2" key="1">
    <citation type="submission" date="2022-06" db="EMBL/GenBank/DDBJ databases">
        <authorList>
            <consortium name="SYNGENTA / RWTH Aachen University"/>
        </authorList>
    </citation>
    <scope>NUCLEOTIDE SEQUENCE</scope>
</reference>
<dbReference type="CDD" id="cd03419">
    <property type="entry name" value="GRX_GRXh_1_2_like"/>
    <property type="match status" value="1"/>
</dbReference>
<gene>
    <name evidence="2" type="ORF">PPACK8108_LOCUS3650</name>
</gene>
<dbReference type="PANTHER" id="PTHR45694">
    <property type="entry name" value="GLUTAREDOXIN 2"/>
    <property type="match status" value="1"/>
</dbReference>
<protein>
    <submittedName>
        <fullName evidence="2">Thioredoxin-like protein</fullName>
    </submittedName>
</protein>
<evidence type="ECO:0000259" key="1">
    <source>
        <dbReference type="Pfam" id="PF00462"/>
    </source>
</evidence>
<dbReference type="GO" id="GO:0015038">
    <property type="term" value="F:glutathione disulfide oxidoreductase activity"/>
    <property type="evidence" value="ECO:0007669"/>
    <property type="project" value="TreeGrafter"/>
</dbReference>
<feature type="domain" description="Glutaredoxin" evidence="1">
    <location>
        <begin position="52"/>
        <end position="125"/>
    </location>
</feature>
<dbReference type="GO" id="GO:0005796">
    <property type="term" value="C:Golgi lumen"/>
    <property type="evidence" value="ECO:0007669"/>
    <property type="project" value="TreeGrafter"/>
</dbReference>
<organism evidence="2 3">
    <name type="scientific">Phakopsora pachyrhizi</name>
    <name type="common">Asian soybean rust disease fungus</name>
    <dbReference type="NCBI Taxonomy" id="170000"/>
    <lineage>
        <taxon>Eukaryota</taxon>
        <taxon>Fungi</taxon>
        <taxon>Dikarya</taxon>
        <taxon>Basidiomycota</taxon>
        <taxon>Pucciniomycotina</taxon>
        <taxon>Pucciniomycetes</taxon>
        <taxon>Pucciniales</taxon>
        <taxon>Phakopsoraceae</taxon>
        <taxon>Phakopsora</taxon>
    </lineage>
</organism>
<dbReference type="Pfam" id="PF00462">
    <property type="entry name" value="Glutaredoxin"/>
    <property type="match status" value="1"/>
</dbReference>
<keyword evidence="3" id="KW-1185">Reference proteome</keyword>